<dbReference type="PANTHER" id="PTHR46252">
    <property type="entry name" value="BRORIN FAMILY MEMBER"/>
    <property type="match status" value="1"/>
</dbReference>
<keyword evidence="5" id="KW-1185">Reference proteome</keyword>
<dbReference type="GO" id="GO:0005615">
    <property type="term" value="C:extracellular space"/>
    <property type="evidence" value="ECO:0007669"/>
    <property type="project" value="TreeGrafter"/>
</dbReference>
<feature type="compositionally biased region" description="Low complexity" evidence="1">
    <location>
        <begin position="526"/>
        <end position="542"/>
    </location>
</feature>
<evidence type="ECO:0000259" key="3">
    <source>
        <dbReference type="Pfam" id="PF24532"/>
    </source>
</evidence>
<dbReference type="Pfam" id="PF24532">
    <property type="entry name" value="FIBL-2"/>
    <property type="match status" value="1"/>
</dbReference>
<organism evidence="4 5">
    <name type="scientific">Liparis tanakae</name>
    <name type="common">Tanaka's snailfish</name>
    <dbReference type="NCBI Taxonomy" id="230148"/>
    <lineage>
        <taxon>Eukaryota</taxon>
        <taxon>Metazoa</taxon>
        <taxon>Chordata</taxon>
        <taxon>Craniata</taxon>
        <taxon>Vertebrata</taxon>
        <taxon>Euteleostomi</taxon>
        <taxon>Actinopterygii</taxon>
        <taxon>Neopterygii</taxon>
        <taxon>Teleostei</taxon>
        <taxon>Neoteleostei</taxon>
        <taxon>Acanthomorphata</taxon>
        <taxon>Eupercaria</taxon>
        <taxon>Perciformes</taxon>
        <taxon>Cottioidei</taxon>
        <taxon>Cottales</taxon>
        <taxon>Liparidae</taxon>
        <taxon>Liparis</taxon>
    </lineage>
</organism>
<sequence length="710" mass="78819">MSGLHIEVTLLRCAFLFLYASVCLCQRDCTGAECPQLDNCIEEVLEIGGCCASCLQKGCTCEGYQYYDCVNVGFKNGKVAEGESYFVDYGSTECSCPVGGGRIICHFMSCPDMPPNCIEVSEPVDGCMQCERIGCVNDEQKYEAGHSFHVDPCRVCHCPNKGGKLMCYPVPDCDPQQVHNPMLAAPPGEDAASRRNSYPSRFDQLDQFPPPQLLPPNGNLPLFKPFPLDKDESEEYDYSPTDFPEAYRQSLVFPTELSPSIKVISLSRGSDRPDRTSALQNFERQSKLELRERHGVQVHPADGQDVTEGPMRAEQSTIRPPVHMDTTTSWQPSQDPTSVQSTSFRDLTTQTALENPLHELKSSDSTIFTLNRGSGSEKQQESSHTSLQSAVHHQRSFETKIHHRNVSDSVEPSGSKSLINVIHPVRGTDSQTNHQRGSDTVSFPLYMPESPESTIHPEASSNGQRDLQGTVAAHSEEGMEAEVMEEEKEDIITFHDVTEPEGRDVFYETKSAQQERGHAELENGDPTSSYQKTTPQPSTSSPRRPEYLTSPTVYHITTSQPPARVKLSESEPSRKPVQRLFGHRGEDQVEVTETEKERNDRPVLLVKPDDAPCHQEELMPSITVLSQHVPATWIRAPPIQFFNHIEISVTLHVMDGRVVLLPWGVSTNPSSHDTSCQALSLVHPDPPFDPSHQNNAASPAAKHIDCTDNI</sequence>
<name>A0A4Z2IPH2_9TELE</name>
<dbReference type="GO" id="GO:0045202">
    <property type="term" value="C:synapse"/>
    <property type="evidence" value="ECO:0007669"/>
    <property type="project" value="UniProtKB-SubCell"/>
</dbReference>
<accession>A0A4Z2IPH2</accession>
<reference evidence="4 5" key="1">
    <citation type="submission" date="2019-03" db="EMBL/GenBank/DDBJ databases">
        <title>First draft genome of Liparis tanakae, snailfish: a comprehensive survey of snailfish specific genes.</title>
        <authorList>
            <person name="Kim W."/>
            <person name="Song I."/>
            <person name="Jeong J.-H."/>
            <person name="Kim D."/>
            <person name="Kim S."/>
            <person name="Ryu S."/>
            <person name="Song J.Y."/>
            <person name="Lee S.K."/>
        </authorList>
    </citation>
    <scope>NUCLEOTIDE SEQUENCE [LARGE SCALE GENOMIC DNA]</scope>
    <source>
        <tissue evidence="4">Muscle</tissue>
    </source>
</reference>
<feature type="compositionally biased region" description="Basic and acidic residues" evidence="1">
    <location>
        <begin position="583"/>
        <end position="599"/>
    </location>
</feature>
<dbReference type="EMBL" id="SRLO01000062">
    <property type="protein sequence ID" value="TNN79721.1"/>
    <property type="molecule type" value="Genomic_DNA"/>
</dbReference>
<feature type="signal peptide" evidence="2">
    <location>
        <begin position="1"/>
        <end position="25"/>
    </location>
</feature>
<feature type="region of interest" description="Disordered" evidence="1">
    <location>
        <begin position="687"/>
        <end position="710"/>
    </location>
</feature>
<gene>
    <name evidence="4" type="primary">Fbln2_1</name>
    <name evidence="4" type="ORF">EYF80_010095</name>
</gene>
<protein>
    <submittedName>
        <fullName evidence="4">Fibulin-2</fullName>
    </submittedName>
</protein>
<feature type="compositionally biased region" description="Polar residues" evidence="1">
    <location>
        <begin position="363"/>
        <end position="391"/>
    </location>
</feature>
<evidence type="ECO:0000313" key="5">
    <source>
        <dbReference type="Proteomes" id="UP000314294"/>
    </source>
</evidence>
<dbReference type="PANTHER" id="PTHR46252:SF3">
    <property type="entry name" value="KIELIN_CHORDIN-LIKE PROTEIN"/>
    <property type="match status" value="1"/>
</dbReference>
<keyword evidence="2" id="KW-0732">Signal</keyword>
<dbReference type="GO" id="GO:0030514">
    <property type="term" value="P:negative regulation of BMP signaling pathway"/>
    <property type="evidence" value="ECO:0007669"/>
    <property type="project" value="TreeGrafter"/>
</dbReference>
<feature type="chain" id="PRO_5021427229" evidence="2">
    <location>
        <begin position="26"/>
        <end position="710"/>
    </location>
</feature>
<evidence type="ECO:0000256" key="1">
    <source>
        <dbReference type="SAM" id="MobiDB-lite"/>
    </source>
</evidence>
<evidence type="ECO:0000256" key="2">
    <source>
        <dbReference type="SAM" id="SignalP"/>
    </source>
</evidence>
<dbReference type="OrthoDB" id="4062651at2759"/>
<dbReference type="AlphaFoldDB" id="A0A4Z2IPH2"/>
<dbReference type="InterPro" id="IPR056612">
    <property type="entry name" value="FIBL-2_dom"/>
</dbReference>
<feature type="compositionally biased region" description="Polar residues" evidence="1">
    <location>
        <begin position="549"/>
        <end position="561"/>
    </location>
</feature>
<dbReference type="InterPro" id="IPR042979">
    <property type="entry name" value="VWC2/VWC2L"/>
</dbReference>
<feature type="region of interest" description="Disordered" evidence="1">
    <location>
        <begin position="299"/>
        <end position="395"/>
    </location>
</feature>
<feature type="domain" description="Fibulin-2" evidence="3">
    <location>
        <begin position="82"/>
        <end position="111"/>
    </location>
</feature>
<proteinExistence type="predicted"/>
<feature type="region of interest" description="Disordered" evidence="1">
    <location>
        <begin position="511"/>
        <end position="599"/>
    </location>
</feature>
<evidence type="ECO:0000313" key="4">
    <source>
        <dbReference type="EMBL" id="TNN79721.1"/>
    </source>
</evidence>
<feature type="compositionally biased region" description="Basic and acidic residues" evidence="1">
    <location>
        <begin position="511"/>
        <end position="521"/>
    </location>
</feature>
<dbReference type="GO" id="GO:0032281">
    <property type="term" value="C:AMPA glutamate receptor complex"/>
    <property type="evidence" value="ECO:0007669"/>
    <property type="project" value="TreeGrafter"/>
</dbReference>
<dbReference type="Proteomes" id="UP000314294">
    <property type="component" value="Unassembled WGS sequence"/>
</dbReference>
<comment type="caution">
    <text evidence="4">The sequence shown here is derived from an EMBL/GenBank/DDBJ whole genome shotgun (WGS) entry which is preliminary data.</text>
</comment>
<feature type="compositionally biased region" description="Polar residues" evidence="1">
    <location>
        <begin position="325"/>
        <end position="353"/>
    </location>
</feature>